<keyword evidence="5" id="KW-0460">Magnesium</keyword>
<dbReference type="Pfam" id="PF00348">
    <property type="entry name" value="polyprenyl_synt"/>
    <property type="match status" value="1"/>
</dbReference>
<comment type="similarity">
    <text evidence="2 7">Belongs to the FPP/GGPP synthase family.</text>
</comment>
<dbReference type="STRING" id="502025.Hoch_5911"/>
<dbReference type="PANTHER" id="PTHR43281">
    <property type="entry name" value="FARNESYL DIPHOSPHATE SYNTHASE"/>
    <property type="match status" value="1"/>
</dbReference>
<dbReference type="GO" id="GO:0004659">
    <property type="term" value="F:prenyltransferase activity"/>
    <property type="evidence" value="ECO:0007669"/>
    <property type="project" value="InterPro"/>
</dbReference>
<gene>
    <name evidence="8" type="ordered locus">Hoch_5911</name>
</gene>
<evidence type="ECO:0000256" key="6">
    <source>
        <dbReference type="ARBA" id="ARBA00023229"/>
    </source>
</evidence>
<dbReference type="InterPro" id="IPR000092">
    <property type="entry name" value="Polyprenyl_synt"/>
</dbReference>
<dbReference type="SFLD" id="SFLDS00005">
    <property type="entry name" value="Isoprenoid_Synthase_Type_I"/>
    <property type="match status" value="1"/>
</dbReference>
<evidence type="ECO:0000256" key="2">
    <source>
        <dbReference type="ARBA" id="ARBA00006706"/>
    </source>
</evidence>
<dbReference type="PROSITE" id="PS00723">
    <property type="entry name" value="POLYPRENYL_SYNTHASE_1"/>
    <property type="match status" value="1"/>
</dbReference>
<dbReference type="GO" id="GO:0046872">
    <property type="term" value="F:metal ion binding"/>
    <property type="evidence" value="ECO:0007669"/>
    <property type="project" value="UniProtKB-KW"/>
</dbReference>
<dbReference type="InterPro" id="IPR033749">
    <property type="entry name" value="Polyprenyl_synt_CS"/>
</dbReference>
<protein>
    <submittedName>
        <fullName evidence="8">Polyprenyl synthetase</fullName>
    </submittedName>
</protein>
<evidence type="ECO:0000256" key="4">
    <source>
        <dbReference type="ARBA" id="ARBA00022723"/>
    </source>
</evidence>
<dbReference type="GO" id="GO:0008299">
    <property type="term" value="P:isoprenoid biosynthetic process"/>
    <property type="evidence" value="ECO:0007669"/>
    <property type="project" value="UniProtKB-KW"/>
</dbReference>
<proteinExistence type="inferred from homology"/>
<evidence type="ECO:0000313" key="8">
    <source>
        <dbReference type="EMBL" id="ACY18386.1"/>
    </source>
</evidence>
<evidence type="ECO:0000256" key="3">
    <source>
        <dbReference type="ARBA" id="ARBA00022679"/>
    </source>
</evidence>
<evidence type="ECO:0000256" key="5">
    <source>
        <dbReference type="ARBA" id="ARBA00022842"/>
    </source>
</evidence>
<keyword evidence="9" id="KW-1185">Reference proteome</keyword>
<reference evidence="8 9" key="1">
    <citation type="journal article" date="2010" name="Stand. Genomic Sci.">
        <title>Complete genome sequence of Haliangium ochraceum type strain (SMP-2).</title>
        <authorList>
            <consortium name="US DOE Joint Genome Institute (JGI-PGF)"/>
            <person name="Ivanova N."/>
            <person name="Daum C."/>
            <person name="Lang E."/>
            <person name="Abt B."/>
            <person name="Kopitz M."/>
            <person name="Saunders E."/>
            <person name="Lapidus A."/>
            <person name="Lucas S."/>
            <person name="Glavina Del Rio T."/>
            <person name="Nolan M."/>
            <person name="Tice H."/>
            <person name="Copeland A."/>
            <person name="Cheng J.F."/>
            <person name="Chen F."/>
            <person name="Bruce D."/>
            <person name="Goodwin L."/>
            <person name="Pitluck S."/>
            <person name="Mavromatis K."/>
            <person name="Pati A."/>
            <person name="Mikhailova N."/>
            <person name="Chen A."/>
            <person name="Palaniappan K."/>
            <person name="Land M."/>
            <person name="Hauser L."/>
            <person name="Chang Y.J."/>
            <person name="Jeffries C.D."/>
            <person name="Detter J.C."/>
            <person name="Brettin T."/>
            <person name="Rohde M."/>
            <person name="Goker M."/>
            <person name="Bristow J."/>
            <person name="Markowitz V."/>
            <person name="Eisen J.A."/>
            <person name="Hugenholtz P."/>
            <person name="Kyrpides N.C."/>
            <person name="Klenk H.P."/>
        </authorList>
    </citation>
    <scope>NUCLEOTIDE SEQUENCE [LARGE SCALE GENOMIC DNA]</scope>
    <source>
        <strain evidence="9">DSM 14365 / CIP 107738 / JCM 11303 / AJ 13395 / SMP-2</strain>
    </source>
</reference>
<dbReference type="eggNOG" id="COG0142">
    <property type="taxonomic scope" value="Bacteria"/>
</dbReference>
<dbReference type="PANTHER" id="PTHR43281:SF1">
    <property type="entry name" value="FARNESYL DIPHOSPHATE SYNTHASE"/>
    <property type="match status" value="1"/>
</dbReference>
<name>D0LIN0_HALO1</name>
<dbReference type="KEGG" id="hoh:Hoch_5911"/>
<dbReference type="EMBL" id="CP001804">
    <property type="protein sequence ID" value="ACY18386.1"/>
    <property type="molecule type" value="Genomic_DNA"/>
</dbReference>
<keyword evidence="4" id="KW-0479">Metal-binding</keyword>
<dbReference type="InterPro" id="IPR008949">
    <property type="entry name" value="Isoprenoid_synthase_dom_sf"/>
</dbReference>
<evidence type="ECO:0000313" key="9">
    <source>
        <dbReference type="Proteomes" id="UP000001880"/>
    </source>
</evidence>
<keyword evidence="6" id="KW-0414">Isoprene biosynthesis</keyword>
<dbReference type="SFLD" id="SFLDG01017">
    <property type="entry name" value="Polyprenyl_Transferase_Like"/>
    <property type="match status" value="1"/>
</dbReference>
<evidence type="ECO:0000256" key="7">
    <source>
        <dbReference type="RuleBase" id="RU004466"/>
    </source>
</evidence>
<sequence length="291" mass="30332">MARGDPGYKRGAVTTLDPAAAPQFVKNWLAEVRPEIDAYLDACLQIPGSAATERLLEAMRYAALGPGKRLRPALTLAACEAVGGDRASALPAAAAVELLHTYTLVHDDLPCMDDDDERRGRPTVHVAYDEALAVLAGDALLSEAFGVLAKLGPRAGDAVAVLARRAGTAELLAGQVHDLVIEAREEAPSFEELEALHAAKTGALFAAAVELGAIAGGASAEDRANLARYGLAIGVAFQHADDRDDGDFPAYAEQASARMRALTDEAIELAGALGARAQTLLAVAEWMGSRA</sequence>
<keyword evidence="3 7" id="KW-0808">Transferase</keyword>
<accession>D0LIN0</accession>
<comment type="cofactor">
    <cofactor evidence="1">
        <name>Mg(2+)</name>
        <dbReference type="ChEBI" id="CHEBI:18420"/>
    </cofactor>
</comment>
<dbReference type="SUPFAM" id="SSF48576">
    <property type="entry name" value="Terpenoid synthases"/>
    <property type="match status" value="1"/>
</dbReference>
<dbReference type="HOGENOM" id="CLU_014015_0_0_7"/>
<dbReference type="Gene3D" id="1.10.600.10">
    <property type="entry name" value="Farnesyl Diphosphate Synthase"/>
    <property type="match status" value="1"/>
</dbReference>
<organism evidence="8 9">
    <name type="scientific">Haliangium ochraceum (strain DSM 14365 / JCM 11303 / SMP-2)</name>
    <dbReference type="NCBI Taxonomy" id="502025"/>
    <lineage>
        <taxon>Bacteria</taxon>
        <taxon>Pseudomonadati</taxon>
        <taxon>Myxococcota</taxon>
        <taxon>Polyangia</taxon>
        <taxon>Haliangiales</taxon>
        <taxon>Kofleriaceae</taxon>
        <taxon>Haliangium</taxon>
    </lineage>
</organism>
<dbReference type="Proteomes" id="UP000001880">
    <property type="component" value="Chromosome"/>
</dbReference>
<dbReference type="AlphaFoldDB" id="D0LIN0"/>
<evidence type="ECO:0000256" key="1">
    <source>
        <dbReference type="ARBA" id="ARBA00001946"/>
    </source>
</evidence>